<dbReference type="Proteomes" id="UP000320216">
    <property type="component" value="Chromosome"/>
</dbReference>
<accession>A0A5B8M942</accession>
<dbReference type="InterPro" id="IPR029044">
    <property type="entry name" value="Nucleotide-diphossugar_trans"/>
</dbReference>
<evidence type="ECO:0000313" key="1">
    <source>
        <dbReference type="EMBL" id="QDZ16135.1"/>
    </source>
</evidence>
<dbReference type="KEGG" id="huw:FPZ11_16435"/>
<organism evidence="1 2">
    <name type="scientific">Humibacter ginsenosidimutans</name>
    <dbReference type="NCBI Taxonomy" id="2599293"/>
    <lineage>
        <taxon>Bacteria</taxon>
        <taxon>Bacillati</taxon>
        <taxon>Actinomycetota</taxon>
        <taxon>Actinomycetes</taxon>
        <taxon>Micrococcales</taxon>
        <taxon>Microbacteriaceae</taxon>
        <taxon>Humibacter</taxon>
    </lineage>
</organism>
<dbReference type="Pfam" id="PF09837">
    <property type="entry name" value="DUF2064"/>
    <property type="match status" value="1"/>
</dbReference>
<keyword evidence="2" id="KW-1185">Reference proteome</keyword>
<proteinExistence type="predicted"/>
<dbReference type="OrthoDB" id="9798250at2"/>
<dbReference type="InterPro" id="IPR018641">
    <property type="entry name" value="Trfase_1_rSAM/seldom-assoc"/>
</dbReference>
<name>A0A5B8M942_9MICO</name>
<dbReference type="AlphaFoldDB" id="A0A5B8M942"/>
<dbReference type="PANTHER" id="PTHR36529:SF1">
    <property type="entry name" value="GLYCOSYLTRANSFERASE"/>
    <property type="match status" value="1"/>
</dbReference>
<dbReference type="SUPFAM" id="SSF53448">
    <property type="entry name" value="Nucleotide-diphospho-sugar transferases"/>
    <property type="match status" value="1"/>
</dbReference>
<reference evidence="1 2" key="1">
    <citation type="submission" date="2019-07" db="EMBL/GenBank/DDBJ databases">
        <title>Full genome sequence of Humibacter sp. WJ7-1.</title>
        <authorList>
            <person name="Im W.-T."/>
        </authorList>
    </citation>
    <scope>NUCLEOTIDE SEQUENCE [LARGE SCALE GENOMIC DNA]</scope>
    <source>
        <strain evidence="1 2">WJ7-1</strain>
    </source>
</reference>
<dbReference type="PANTHER" id="PTHR36529">
    <property type="entry name" value="SLL1095 PROTEIN"/>
    <property type="match status" value="1"/>
</dbReference>
<dbReference type="EMBL" id="CP042305">
    <property type="protein sequence ID" value="QDZ16135.1"/>
    <property type="molecule type" value="Genomic_DNA"/>
</dbReference>
<dbReference type="RefSeq" id="WP_146322139.1">
    <property type="nucleotide sequence ID" value="NZ_CP042305.1"/>
</dbReference>
<dbReference type="Gene3D" id="3.90.550.10">
    <property type="entry name" value="Spore Coat Polysaccharide Biosynthesis Protein SpsA, Chain A"/>
    <property type="match status" value="1"/>
</dbReference>
<gene>
    <name evidence="1" type="ORF">FPZ11_16435</name>
</gene>
<evidence type="ECO:0000313" key="2">
    <source>
        <dbReference type="Proteomes" id="UP000320216"/>
    </source>
</evidence>
<protein>
    <submittedName>
        <fullName evidence="1">DUF2064 domain-containing protein</fullName>
    </submittedName>
</protein>
<sequence length="211" mass="22791">MTALVVIAKECVAGRVKTRLHPPLSLAEAAAVAHVSLATTLRTARALPATRRILFFDGAASEVPDAAERFEIIRQPEGGLDERLGSVFDLLDEPTVLIGMDTPHIAPADFDGVFDEWPDGVDALFGPALDGGFWALGLRSPRGSLVRGIPMSRSDTGSLQRERLERSGLVVRDLRSLRDLDTVEDLEVIAESVRSLQHFVGTAAPTESTLR</sequence>